<evidence type="ECO:0000256" key="2">
    <source>
        <dbReference type="ARBA" id="ARBA00008432"/>
    </source>
</evidence>
<keyword evidence="5" id="KW-0534">Nitrate assimilation</keyword>
<comment type="subcellular location">
    <subcellularLocation>
        <location evidence="1">Membrane</location>
        <topology evidence="1">Multi-pass membrane protein</topology>
    </subcellularLocation>
</comment>
<dbReference type="FunCoup" id="C1EDB0">
    <property type="interactions" value="337"/>
</dbReference>
<dbReference type="eggNOG" id="ENOG502QPIC">
    <property type="taxonomic scope" value="Eukaryota"/>
</dbReference>
<dbReference type="InParanoid" id="C1EDB0"/>
<dbReference type="GeneID" id="8246016"/>
<evidence type="ECO:0000256" key="1">
    <source>
        <dbReference type="ARBA" id="ARBA00004141"/>
    </source>
</evidence>
<dbReference type="InterPro" id="IPR011701">
    <property type="entry name" value="MFS"/>
</dbReference>
<feature type="transmembrane region" description="Helical" evidence="7">
    <location>
        <begin position="76"/>
        <end position="93"/>
    </location>
</feature>
<feature type="transmembrane region" description="Helical" evidence="7">
    <location>
        <begin position="355"/>
        <end position="378"/>
    </location>
</feature>
<sequence length="503" mass="54590">MSASLAQPEWVPPTYSIPVDSENKAKSLNIFSFSHPHHAAFHMSWMGFFVSFVSTFAAPPMIAIIREDLDLTKPDLGSAGLAAVTGTIGARVLMGSVCDVVGPRYGLSIVLLLSAPFCFCMSYVTTPVGFLICRMGIGLGLATFVASQFWMSCMFNGKCVGLANATAAGWGNLGGGVTQFLMPLIFRAMTSATEGRVFSAWRWAYLVPGLLHTIMGVAVMFVGQDLPEGNFKFLHTSGQIEKKSALNTQYLGITNYRMWCMVATYGFCFGVELTMNNIVAAYLYDQFELDLVTAGTLASTYGLMNLFARSIGGYVSDLMSVKFGMRGRLWTLWVVQTVEGVLCIFMGLAKDSLASTILLMVAFSICVQASEGASYGIVPYITRRALGVVSGYIGAGGNAGSTICMALFFTSASIPVYQGIMYMGFTIIGVTLLVIPIHFPMWGSMFFPGDPNVSEEDYYIAREFTEDEIKEGLALPVQKFCQNSYQERAPSMRPAESPVVAKV</sequence>
<dbReference type="KEGG" id="mis:MICPUN_105997"/>
<organism evidence="8 9">
    <name type="scientific">Micromonas commoda (strain RCC299 / NOUM17 / CCMP2709)</name>
    <name type="common">Picoplanktonic green alga</name>
    <dbReference type="NCBI Taxonomy" id="296587"/>
    <lineage>
        <taxon>Eukaryota</taxon>
        <taxon>Viridiplantae</taxon>
        <taxon>Chlorophyta</taxon>
        <taxon>Mamiellophyceae</taxon>
        <taxon>Mamiellales</taxon>
        <taxon>Mamiellaceae</taxon>
        <taxon>Micromonas</taxon>
    </lineage>
</organism>
<dbReference type="EMBL" id="CP001329">
    <property type="protein sequence ID" value="ACO65721.1"/>
    <property type="molecule type" value="Genomic_DNA"/>
</dbReference>
<dbReference type="PANTHER" id="PTHR23515">
    <property type="entry name" value="HIGH-AFFINITY NITRATE TRANSPORTER 2.3"/>
    <property type="match status" value="1"/>
</dbReference>
<evidence type="ECO:0000313" key="9">
    <source>
        <dbReference type="Proteomes" id="UP000002009"/>
    </source>
</evidence>
<dbReference type="Gene3D" id="1.20.1250.20">
    <property type="entry name" value="MFS general substrate transporter like domains"/>
    <property type="match status" value="2"/>
</dbReference>
<evidence type="ECO:0000256" key="7">
    <source>
        <dbReference type="SAM" id="Phobius"/>
    </source>
</evidence>
<keyword evidence="4 7" id="KW-1133">Transmembrane helix</keyword>
<dbReference type="Proteomes" id="UP000002009">
    <property type="component" value="Chromosome 9"/>
</dbReference>
<reference evidence="8 9" key="1">
    <citation type="journal article" date="2009" name="Science">
        <title>Green evolution and dynamic adaptations revealed by genomes of the marine picoeukaryotes Micromonas.</title>
        <authorList>
            <person name="Worden A.Z."/>
            <person name="Lee J.H."/>
            <person name="Mock T."/>
            <person name="Rouze P."/>
            <person name="Simmons M.P."/>
            <person name="Aerts A.L."/>
            <person name="Allen A.E."/>
            <person name="Cuvelier M.L."/>
            <person name="Derelle E."/>
            <person name="Everett M.V."/>
            <person name="Foulon E."/>
            <person name="Grimwood J."/>
            <person name="Gundlach H."/>
            <person name="Henrissat B."/>
            <person name="Napoli C."/>
            <person name="McDonald S.M."/>
            <person name="Parker M.S."/>
            <person name="Rombauts S."/>
            <person name="Salamov A."/>
            <person name="Von Dassow P."/>
            <person name="Badger J.H."/>
            <person name="Coutinho P.M."/>
            <person name="Demir E."/>
            <person name="Dubchak I."/>
            <person name="Gentemann C."/>
            <person name="Eikrem W."/>
            <person name="Gready J.E."/>
            <person name="John U."/>
            <person name="Lanier W."/>
            <person name="Lindquist E.A."/>
            <person name="Lucas S."/>
            <person name="Mayer K.F."/>
            <person name="Moreau H."/>
            <person name="Not F."/>
            <person name="Otillar R."/>
            <person name="Panaud O."/>
            <person name="Pangilinan J."/>
            <person name="Paulsen I."/>
            <person name="Piegu B."/>
            <person name="Poliakov A."/>
            <person name="Robbens S."/>
            <person name="Schmutz J."/>
            <person name="Toulza E."/>
            <person name="Wyss T."/>
            <person name="Zelensky A."/>
            <person name="Zhou K."/>
            <person name="Armbrust E.V."/>
            <person name="Bhattacharya D."/>
            <person name="Goodenough U.W."/>
            <person name="Van de Peer Y."/>
            <person name="Grigoriev I.V."/>
        </authorList>
    </citation>
    <scope>NUCLEOTIDE SEQUENCE [LARGE SCALE GENOMIC DNA]</scope>
    <source>
        <strain evidence="9">RCC299 / NOUM17</strain>
    </source>
</reference>
<feature type="transmembrane region" description="Helical" evidence="7">
    <location>
        <begin position="162"/>
        <end position="182"/>
    </location>
</feature>
<dbReference type="GO" id="GO:1990351">
    <property type="term" value="C:transporter complex"/>
    <property type="evidence" value="ECO:0007669"/>
    <property type="project" value="UniProtKB-ARBA"/>
</dbReference>
<dbReference type="STRING" id="296587.C1EDB0"/>
<dbReference type="FunFam" id="1.20.1250.20:FF:000053">
    <property type="entry name" value="Nitrate transporter 2.1"/>
    <property type="match status" value="1"/>
</dbReference>
<dbReference type="InterPro" id="IPR036259">
    <property type="entry name" value="MFS_trans_sf"/>
</dbReference>
<keyword evidence="3 7" id="KW-0812">Transmembrane</keyword>
<dbReference type="GO" id="GO:0042128">
    <property type="term" value="P:nitrate assimilation"/>
    <property type="evidence" value="ECO:0007669"/>
    <property type="project" value="UniProtKB-KW"/>
</dbReference>
<dbReference type="GO" id="GO:0016020">
    <property type="term" value="C:membrane"/>
    <property type="evidence" value="ECO:0007669"/>
    <property type="project" value="UniProtKB-SubCell"/>
</dbReference>
<dbReference type="AlphaFoldDB" id="C1EDB0"/>
<dbReference type="OMA" id="IPCFMFA"/>
<dbReference type="SUPFAM" id="SSF103473">
    <property type="entry name" value="MFS general substrate transporter"/>
    <property type="match status" value="1"/>
</dbReference>
<gene>
    <name evidence="8" type="primary">NTR2.3</name>
    <name evidence="8" type="ORF">MICPUN_105997</name>
</gene>
<feature type="transmembrane region" description="Helical" evidence="7">
    <location>
        <begin position="420"/>
        <end position="439"/>
    </location>
</feature>
<feature type="transmembrane region" description="Helical" evidence="7">
    <location>
        <begin position="131"/>
        <end position="150"/>
    </location>
</feature>
<dbReference type="CDD" id="cd17341">
    <property type="entry name" value="MFS_NRT2_like"/>
    <property type="match status" value="1"/>
</dbReference>
<evidence type="ECO:0000256" key="3">
    <source>
        <dbReference type="ARBA" id="ARBA00022692"/>
    </source>
</evidence>
<keyword evidence="6 7" id="KW-0472">Membrane</keyword>
<evidence type="ECO:0000256" key="4">
    <source>
        <dbReference type="ARBA" id="ARBA00022989"/>
    </source>
</evidence>
<protein>
    <submittedName>
        <fullName evidence="8">Major facilitator superfamily</fullName>
    </submittedName>
</protein>
<comment type="similarity">
    <text evidence="2">Belongs to the major facilitator superfamily. Nitrate/nitrite porter (TC 2.A.1.8) family.</text>
</comment>
<feature type="transmembrane region" description="Helical" evidence="7">
    <location>
        <begin position="203"/>
        <end position="223"/>
    </location>
</feature>
<feature type="transmembrane region" description="Helical" evidence="7">
    <location>
        <begin position="43"/>
        <end position="64"/>
    </location>
</feature>
<keyword evidence="9" id="KW-1185">Reference proteome</keyword>
<dbReference type="InterPro" id="IPR044772">
    <property type="entry name" value="NO3_transporter"/>
</dbReference>
<dbReference type="GO" id="GO:0015112">
    <property type="term" value="F:nitrate transmembrane transporter activity"/>
    <property type="evidence" value="ECO:0007669"/>
    <property type="project" value="InterPro"/>
</dbReference>
<dbReference type="OrthoDB" id="434240at2759"/>
<accession>C1EDB0</accession>
<feature type="transmembrane region" description="Helical" evidence="7">
    <location>
        <begin position="105"/>
        <end position="124"/>
    </location>
</feature>
<feature type="transmembrane region" description="Helical" evidence="7">
    <location>
        <begin position="329"/>
        <end position="349"/>
    </location>
</feature>
<name>C1EDB0_MICCC</name>
<feature type="transmembrane region" description="Helical" evidence="7">
    <location>
        <begin position="385"/>
        <end position="408"/>
    </location>
</feature>
<dbReference type="Pfam" id="PF07690">
    <property type="entry name" value="MFS_1"/>
    <property type="match status" value="1"/>
</dbReference>
<proteinExistence type="inferred from homology"/>
<evidence type="ECO:0000313" key="8">
    <source>
        <dbReference type="EMBL" id="ACO65721.1"/>
    </source>
</evidence>
<evidence type="ECO:0000256" key="5">
    <source>
        <dbReference type="ARBA" id="ARBA00023063"/>
    </source>
</evidence>
<dbReference type="RefSeq" id="XP_002504463.1">
    <property type="nucleotide sequence ID" value="XM_002504417.1"/>
</dbReference>
<evidence type="ECO:0000256" key="6">
    <source>
        <dbReference type="ARBA" id="ARBA00023136"/>
    </source>
</evidence>